<dbReference type="InterPro" id="IPR010343">
    <property type="entry name" value="ArAE_1"/>
</dbReference>
<keyword evidence="3 6" id="KW-0812">Transmembrane</keyword>
<evidence type="ECO:0000313" key="8">
    <source>
        <dbReference type="EMBL" id="MBB5173032.1"/>
    </source>
</evidence>
<evidence type="ECO:0000313" key="9">
    <source>
        <dbReference type="Proteomes" id="UP000551878"/>
    </source>
</evidence>
<feature type="domain" description="Putative aromatic acid exporter C-terminal" evidence="7">
    <location>
        <begin position="146"/>
        <end position="310"/>
    </location>
</feature>
<keyword evidence="5 6" id="KW-0472">Membrane</keyword>
<evidence type="ECO:0000256" key="5">
    <source>
        <dbReference type="ARBA" id="ARBA00023136"/>
    </source>
</evidence>
<dbReference type="GO" id="GO:0005886">
    <property type="term" value="C:plasma membrane"/>
    <property type="evidence" value="ECO:0007669"/>
    <property type="project" value="UniProtKB-SubCell"/>
</dbReference>
<evidence type="ECO:0000256" key="2">
    <source>
        <dbReference type="ARBA" id="ARBA00022475"/>
    </source>
</evidence>
<evidence type="ECO:0000256" key="1">
    <source>
        <dbReference type="ARBA" id="ARBA00004651"/>
    </source>
</evidence>
<reference evidence="8 9" key="1">
    <citation type="submission" date="2020-08" db="EMBL/GenBank/DDBJ databases">
        <title>Genomic Encyclopedia of Type Strains, Phase IV (KMG-IV): sequencing the most valuable type-strain genomes for metagenomic binning, comparative biology and taxonomic classification.</title>
        <authorList>
            <person name="Goeker M."/>
        </authorList>
    </citation>
    <scope>NUCLEOTIDE SEQUENCE [LARGE SCALE GENOMIC DNA]</scope>
    <source>
        <strain evidence="8 9">DSM 24696</strain>
    </source>
</reference>
<dbReference type="InterPro" id="IPR021062">
    <property type="entry name" value="ArAE_1_C"/>
</dbReference>
<keyword evidence="2" id="KW-1003">Cell membrane</keyword>
<keyword evidence="4 6" id="KW-1133">Transmembrane helix</keyword>
<feature type="transmembrane region" description="Helical" evidence="6">
    <location>
        <begin position="94"/>
        <end position="113"/>
    </location>
</feature>
<protein>
    <submittedName>
        <fullName evidence="8">Uncharacterized membrane protein YgaE (UPF0421/DUF939 family)</fullName>
    </submittedName>
</protein>
<dbReference type="InterPro" id="IPR038323">
    <property type="entry name" value="ArAE_1_C_sf"/>
</dbReference>
<name>A0A840QNS2_9BACI</name>
<dbReference type="Pfam" id="PF06081">
    <property type="entry name" value="ArAE_1"/>
    <property type="match status" value="1"/>
</dbReference>
<dbReference type="EMBL" id="JACHHB010000004">
    <property type="protein sequence ID" value="MBB5173032.1"/>
    <property type="molecule type" value="Genomic_DNA"/>
</dbReference>
<gene>
    <name evidence="8" type="ORF">HNQ41_001195</name>
</gene>
<proteinExistence type="predicted"/>
<feature type="transmembrane region" description="Helical" evidence="6">
    <location>
        <begin position="62"/>
        <end position="88"/>
    </location>
</feature>
<comment type="caution">
    <text evidence="8">The sequence shown here is derived from an EMBL/GenBank/DDBJ whole genome shotgun (WGS) entry which is preliminary data.</text>
</comment>
<sequence>MFRIGYRTLKTAIGTAIAIAIAQQLGLEFYSSAGIITILCIQKTRQRSLQMSWERLLAASIGMLYAGVLFEVLGYNPAVMGLLLLVFIPTTLVLKAQAGIVTSSVIILHIYALEAISVSIVLNEFALMLIGISCALLMNAYMPSVDKKLHVMQHQLESYYKQIFHEFATYVRNGDSDWDGKEIAESAKLLEQAKSTSLQNIENHVLPYEDQYYHYFKMREKQFDIIERVMPLLTSIDRHVDQGEMIADFLEELSENIKRQNTADYFLQQLEEMQGAFKRMELPTSREEFETRSALLYFVKEMEEYLTIKSRFKPIEKYSMFS</sequence>
<organism evidence="8 9">
    <name type="scientific">Texcoconibacillus texcoconensis</name>
    <dbReference type="NCBI Taxonomy" id="1095777"/>
    <lineage>
        <taxon>Bacteria</taxon>
        <taxon>Bacillati</taxon>
        <taxon>Bacillota</taxon>
        <taxon>Bacilli</taxon>
        <taxon>Bacillales</taxon>
        <taxon>Bacillaceae</taxon>
        <taxon>Texcoconibacillus</taxon>
    </lineage>
</organism>
<dbReference type="AlphaFoldDB" id="A0A840QNS2"/>
<accession>A0A840QNS2</accession>
<dbReference type="InterPro" id="IPR052984">
    <property type="entry name" value="UPF0421"/>
</dbReference>
<evidence type="ECO:0000256" key="3">
    <source>
        <dbReference type="ARBA" id="ARBA00022692"/>
    </source>
</evidence>
<evidence type="ECO:0000259" key="7">
    <source>
        <dbReference type="Pfam" id="PF11728"/>
    </source>
</evidence>
<feature type="transmembrane region" description="Helical" evidence="6">
    <location>
        <begin position="125"/>
        <end position="142"/>
    </location>
</feature>
<keyword evidence="9" id="KW-1185">Reference proteome</keyword>
<dbReference type="RefSeq" id="WP_184663479.1">
    <property type="nucleotide sequence ID" value="NZ_JACHHB010000004.1"/>
</dbReference>
<evidence type="ECO:0000256" key="6">
    <source>
        <dbReference type="SAM" id="Phobius"/>
    </source>
</evidence>
<dbReference type="Proteomes" id="UP000551878">
    <property type="component" value="Unassembled WGS sequence"/>
</dbReference>
<evidence type="ECO:0000256" key="4">
    <source>
        <dbReference type="ARBA" id="ARBA00022989"/>
    </source>
</evidence>
<dbReference type="Pfam" id="PF11728">
    <property type="entry name" value="ArAE_1_C"/>
    <property type="match status" value="1"/>
</dbReference>
<dbReference type="Gene3D" id="1.20.120.940">
    <property type="entry name" value="Putative aromatic acid exporter, C-terminal domain"/>
    <property type="match status" value="1"/>
</dbReference>
<dbReference type="PANTHER" id="PTHR40064:SF1">
    <property type="entry name" value="MEMBRANE PROTEIN"/>
    <property type="match status" value="1"/>
</dbReference>
<dbReference type="PANTHER" id="PTHR40064">
    <property type="entry name" value="MEMBRANE PROTEIN-RELATED"/>
    <property type="match status" value="1"/>
</dbReference>
<comment type="subcellular location">
    <subcellularLocation>
        <location evidence="1">Cell membrane</location>
        <topology evidence="1">Multi-pass membrane protein</topology>
    </subcellularLocation>
</comment>